<evidence type="ECO:0000313" key="2">
    <source>
        <dbReference type="Proteomes" id="UP001263246"/>
    </source>
</evidence>
<dbReference type="RefSeq" id="WP_249238256.1">
    <property type="nucleotide sequence ID" value="NZ_CP094473.1"/>
</dbReference>
<dbReference type="NCBIfam" id="TIGR01409">
    <property type="entry name" value="TAT_signal_seq"/>
    <property type="match status" value="1"/>
</dbReference>
<dbReference type="InterPro" id="IPR019546">
    <property type="entry name" value="TAT_signal_bac_arc"/>
</dbReference>
<dbReference type="InterPro" id="IPR006311">
    <property type="entry name" value="TAT_signal"/>
</dbReference>
<sequence>MKEMNRREFLTLTGAAVVALSLAGCDDGPYAPPAPPATPTGKEAKVLEAINLFRRDKGWGDLKLDSILNVAAEKYADFAVGVIDEPTLYETVIRLDSDHGGQYVKLTRPAPVYMLPYDDDVANMKNALQTYTPNQITSIGSAELTLVGIKVFTYLGGNLYWYAVAAEGKKVTP</sequence>
<name>A0ABU3TWK0_9FIRM</name>
<keyword evidence="2" id="KW-1185">Reference proteome</keyword>
<dbReference type="PROSITE" id="PS51318">
    <property type="entry name" value="TAT"/>
    <property type="match status" value="1"/>
</dbReference>
<comment type="caution">
    <text evidence="1">The sequence shown here is derived from an EMBL/GenBank/DDBJ whole genome shotgun (WGS) entry which is preliminary data.</text>
</comment>
<gene>
    <name evidence="1" type="ORF">RX402_02635</name>
</gene>
<protein>
    <submittedName>
        <fullName evidence="1">Twin-arginine translocation signal domain-containing protein</fullName>
    </submittedName>
</protein>
<dbReference type="EMBL" id="JAWHPR010000001">
    <property type="protein sequence ID" value="MDU8687653.1"/>
    <property type="molecule type" value="Genomic_DNA"/>
</dbReference>
<dbReference type="Proteomes" id="UP001263246">
    <property type="component" value="Unassembled WGS sequence"/>
</dbReference>
<proteinExistence type="predicted"/>
<organism evidence="1 2">
    <name type="scientific">Faecalibacterium wellingii</name>
    <dbReference type="NCBI Taxonomy" id="2929491"/>
    <lineage>
        <taxon>Bacteria</taxon>
        <taxon>Bacillati</taxon>
        <taxon>Bacillota</taxon>
        <taxon>Clostridia</taxon>
        <taxon>Eubacteriales</taxon>
        <taxon>Oscillospiraceae</taxon>
        <taxon>Faecalibacterium</taxon>
    </lineage>
</organism>
<accession>A0ABU3TWK0</accession>
<evidence type="ECO:0000313" key="1">
    <source>
        <dbReference type="EMBL" id="MDU8687653.1"/>
    </source>
</evidence>
<dbReference type="PROSITE" id="PS51257">
    <property type="entry name" value="PROKAR_LIPOPROTEIN"/>
    <property type="match status" value="1"/>
</dbReference>
<reference evidence="1 2" key="1">
    <citation type="submission" date="2023-10" db="EMBL/GenBank/DDBJ databases">
        <title>Host Genetic Regulation of Human Gut Microbial Structural Variation.</title>
        <authorList>
            <person name="Harmsen H.J.M."/>
        </authorList>
    </citation>
    <scope>NUCLEOTIDE SEQUENCE [LARGE SCALE GENOMIC DNA]</scope>
    <source>
        <strain evidence="1 2">HTF-F</strain>
    </source>
</reference>